<evidence type="ECO:0000256" key="3">
    <source>
        <dbReference type="ARBA" id="ARBA00012972"/>
    </source>
</evidence>
<dbReference type="InterPro" id="IPR036969">
    <property type="entry name" value="Citrate_synthase_sf"/>
</dbReference>
<comment type="similarity">
    <text evidence="2">Belongs to the citrate synthase family.</text>
</comment>
<keyword evidence="4" id="KW-0808">Transferase</keyword>
<proteinExistence type="inferred from homology"/>
<protein>
    <recommendedName>
        <fullName evidence="3">citrate synthase (unknown stereospecificity)</fullName>
        <ecNumber evidence="3">2.3.3.16</ecNumber>
    </recommendedName>
</protein>
<dbReference type="EC" id="2.3.3.16" evidence="3"/>
<evidence type="ECO:0000256" key="4">
    <source>
        <dbReference type="ARBA" id="ARBA00022679"/>
    </source>
</evidence>
<dbReference type="Gene3D" id="1.10.230.10">
    <property type="entry name" value="Cytochrome P450-Terp, domain 2"/>
    <property type="match status" value="1"/>
</dbReference>
<dbReference type="InterPro" id="IPR016143">
    <property type="entry name" value="Citrate_synth-like_sm_a-sub"/>
</dbReference>
<evidence type="ECO:0000313" key="6">
    <source>
        <dbReference type="Proteomes" id="UP000736373"/>
    </source>
</evidence>
<dbReference type="Gene3D" id="1.10.580.10">
    <property type="entry name" value="Citrate Synthase, domain 1"/>
    <property type="match status" value="2"/>
</dbReference>
<name>A0ABR7PZJ9_9BURK</name>
<evidence type="ECO:0000256" key="2">
    <source>
        <dbReference type="ARBA" id="ARBA00010566"/>
    </source>
</evidence>
<dbReference type="Pfam" id="PF00285">
    <property type="entry name" value="Citrate_synt"/>
    <property type="match status" value="1"/>
</dbReference>
<dbReference type="GO" id="GO:0016829">
    <property type="term" value="F:lyase activity"/>
    <property type="evidence" value="ECO:0007669"/>
    <property type="project" value="UniProtKB-KW"/>
</dbReference>
<evidence type="ECO:0000313" key="5">
    <source>
        <dbReference type="EMBL" id="MBC8751683.1"/>
    </source>
</evidence>
<dbReference type="EMBL" id="VZQQ01000063">
    <property type="protein sequence ID" value="MBC8751683.1"/>
    <property type="molecule type" value="Genomic_DNA"/>
</dbReference>
<comment type="pathway">
    <text evidence="1">Carbohydrate metabolism; tricarboxylic acid cycle; isocitrate from oxaloacetate: step 1/2.</text>
</comment>
<accession>A0ABR7PZJ9</accession>
<dbReference type="PANTHER" id="PTHR11739:SF4">
    <property type="entry name" value="CITRATE SYNTHASE, PEROXISOMAL"/>
    <property type="match status" value="1"/>
</dbReference>
<dbReference type="NCBIfam" id="NF004869">
    <property type="entry name" value="PRK06224.1-6"/>
    <property type="match status" value="1"/>
</dbReference>
<dbReference type="InterPro" id="IPR016142">
    <property type="entry name" value="Citrate_synth-like_lrg_a-sub"/>
</dbReference>
<keyword evidence="5" id="KW-0456">Lyase</keyword>
<dbReference type="InterPro" id="IPR002020">
    <property type="entry name" value="Citrate_synthase"/>
</dbReference>
<dbReference type="SUPFAM" id="SSF48256">
    <property type="entry name" value="Citrate synthase"/>
    <property type="match status" value="1"/>
</dbReference>
<dbReference type="RefSeq" id="WP_187638594.1">
    <property type="nucleotide sequence ID" value="NZ_VZQQ01000063.1"/>
</dbReference>
<keyword evidence="6" id="KW-1185">Reference proteome</keyword>
<dbReference type="Proteomes" id="UP000736373">
    <property type="component" value="Unassembled WGS sequence"/>
</dbReference>
<sequence>MSNEHKPAWQSSVSVVSDANVLIRGYDLGEIIGKLSFSSASFLLIRGKLPTPGETAVMDAILCAVLDYALKKPGTVAARYCVSGNPSMVAGLATAVLSAGEYTLAPDQAGAFVANTYAEFKKGSETMDVAADNLVVSLRANGQRVPGFGHPNFKFQDPRAQKLKTIASENGVWGEMCDWYEAVHAAFIRRANKPDLAINDVGMMAAILAQMAFTPAEMTGLALISTMPGVVAHISEELSSKIRIRTVDDQDVAYTVEKRDLVGDFSAIS</sequence>
<dbReference type="CDD" id="cd06100">
    <property type="entry name" value="CCL_ACL-C"/>
    <property type="match status" value="1"/>
</dbReference>
<evidence type="ECO:0000256" key="1">
    <source>
        <dbReference type="ARBA" id="ARBA00004751"/>
    </source>
</evidence>
<gene>
    <name evidence="5" type="ORF">F6X42_35805</name>
</gene>
<comment type="caution">
    <text evidence="5">The sequence shown here is derived from an EMBL/GenBank/DDBJ whole genome shotgun (WGS) entry which is preliminary data.</text>
</comment>
<reference evidence="5 6" key="1">
    <citation type="submission" date="2019-09" db="EMBL/GenBank/DDBJ databases">
        <title>Paraburkholderia podalyriae sp. nov., A South African Podalyria-associated rhizobium.</title>
        <authorList>
            <person name="Mavima L."/>
            <person name="Beukes C.W."/>
            <person name="Palmer M."/>
            <person name="De Meyer S.E."/>
            <person name="James E.K."/>
            <person name="Maluk M."/>
            <person name="Avontuur J.R."/>
            <person name="Chan W.Y."/>
            <person name="Venter S.N."/>
            <person name="Steenkamp E.T."/>
        </authorList>
    </citation>
    <scope>NUCLEOTIDE SEQUENCE [LARGE SCALE GENOMIC DNA]</scope>
    <source>
        <strain evidence="5 6">WC7.3b</strain>
    </source>
</reference>
<organism evidence="5 6">
    <name type="scientific">Paraburkholderia podalyriae</name>
    <dbReference type="NCBI Taxonomy" id="1938811"/>
    <lineage>
        <taxon>Bacteria</taxon>
        <taxon>Pseudomonadati</taxon>
        <taxon>Pseudomonadota</taxon>
        <taxon>Betaproteobacteria</taxon>
        <taxon>Burkholderiales</taxon>
        <taxon>Burkholderiaceae</taxon>
        <taxon>Paraburkholderia</taxon>
    </lineage>
</organism>
<dbReference type="PANTHER" id="PTHR11739">
    <property type="entry name" value="CITRATE SYNTHASE"/>
    <property type="match status" value="1"/>
</dbReference>